<protein>
    <submittedName>
        <fullName evidence="2">Uncharacterized protein</fullName>
    </submittedName>
</protein>
<feature type="compositionally biased region" description="Basic and acidic residues" evidence="1">
    <location>
        <begin position="274"/>
        <end position="286"/>
    </location>
</feature>
<feature type="compositionally biased region" description="Pro residues" evidence="1">
    <location>
        <begin position="322"/>
        <end position="350"/>
    </location>
</feature>
<feature type="region of interest" description="Disordered" evidence="1">
    <location>
        <begin position="111"/>
        <end position="143"/>
    </location>
</feature>
<dbReference type="Proteomes" id="UP000246005">
    <property type="component" value="Unassembled WGS sequence"/>
</dbReference>
<dbReference type="EMBL" id="QGHB01000013">
    <property type="protein sequence ID" value="PWK82465.1"/>
    <property type="molecule type" value="Genomic_DNA"/>
</dbReference>
<accession>A0A316HQS8</accession>
<feature type="compositionally biased region" description="Low complexity" evidence="1">
    <location>
        <begin position="178"/>
        <end position="200"/>
    </location>
</feature>
<feature type="region of interest" description="Disordered" evidence="1">
    <location>
        <begin position="406"/>
        <end position="444"/>
    </location>
</feature>
<gene>
    <name evidence="2" type="ORF">C8D88_11358</name>
</gene>
<organism evidence="2 3">
    <name type="scientific">Lentzea atacamensis</name>
    <dbReference type="NCBI Taxonomy" id="531938"/>
    <lineage>
        <taxon>Bacteria</taxon>
        <taxon>Bacillati</taxon>
        <taxon>Actinomycetota</taxon>
        <taxon>Actinomycetes</taxon>
        <taxon>Pseudonocardiales</taxon>
        <taxon>Pseudonocardiaceae</taxon>
        <taxon>Lentzea</taxon>
    </lineage>
</organism>
<feature type="region of interest" description="Disordered" evidence="1">
    <location>
        <begin position="73"/>
        <end position="92"/>
    </location>
</feature>
<feature type="region of interest" description="Disordered" evidence="1">
    <location>
        <begin position="1"/>
        <end position="50"/>
    </location>
</feature>
<name>A0A316HQS8_9PSEU</name>
<feature type="compositionally biased region" description="Basic and acidic residues" evidence="1">
    <location>
        <begin position="121"/>
        <end position="130"/>
    </location>
</feature>
<feature type="region of interest" description="Disordered" evidence="1">
    <location>
        <begin position="174"/>
        <end position="355"/>
    </location>
</feature>
<evidence type="ECO:0000313" key="2">
    <source>
        <dbReference type="EMBL" id="PWK82465.1"/>
    </source>
</evidence>
<dbReference type="AlphaFoldDB" id="A0A316HQS8"/>
<feature type="compositionally biased region" description="Low complexity" evidence="1">
    <location>
        <begin position="226"/>
        <end position="239"/>
    </location>
</feature>
<sequence>MVTDHRPIGATRRTLGSVHRPRTHIAPASSAPTPHAPASPGWASPPSAPTACAASAAAQTLPQPLTSCAAAAATAPWPSPPPARSGRASSPVGSHWATYCTRIYPKCCLQSPRPRPSARRAGPEAADRAPQRPTRHLGDLDPLGDHLGTLDRLGTSRVDLDVVVHPAMHHSACTAAIPETRSPRASSRPAATAASHRTPTQSTSSPHSAFSHGCRDSIPPRNTSSTMTRAPARTIAATPSIHASSSNRNSAPTVISPAVREPDPLGPELQPWRHHVDQRVDPDRQPGLRQHGLQTPGDPRLAGAGPAVENDHLHARGHGPTVPRPPPPLDPFPPPQPPLPPPTPPSPPPLAVGSHRPLAMGLLTTSSKDPLLSRSSRRSRRLIYRLAPHAGCKDVCGRSQKTRCKEAEEQRTHEPVDSRHISRASRQRRAAPARRSCASSRRYPRKSTSNVCRFDFTYRLRNDSR</sequence>
<evidence type="ECO:0000256" key="1">
    <source>
        <dbReference type="SAM" id="MobiDB-lite"/>
    </source>
</evidence>
<feature type="compositionally biased region" description="Basic and acidic residues" evidence="1">
    <location>
        <begin position="406"/>
        <end position="420"/>
    </location>
</feature>
<feature type="compositionally biased region" description="Low complexity" evidence="1">
    <location>
        <begin position="26"/>
        <end position="50"/>
    </location>
</feature>
<feature type="compositionally biased region" description="Basic residues" evidence="1">
    <location>
        <begin position="421"/>
        <end position="432"/>
    </location>
</feature>
<reference evidence="2 3" key="1">
    <citation type="submission" date="2018-05" db="EMBL/GenBank/DDBJ databases">
        <title>Genomic Encyclopedia of Type Strains, Phase IV (KMG-IV): sequencing the most valuable type-strain genomes for metagenomic binning, comparative biology and taxonomic classification.</title>
        <authorList>
            <person name="Goeker M."/>
        </authorList>
    </citation>
    <scope>NUCLEOTIDE SEQUENCE [LARGE SCALE GENOMIC DNA]</scope>
    <source>
        <strain evidence="2 3">DSM 45480</strain>
    </source>
</reference>
<feature type="compositionally biased region" description="Polar residues" evidence="1">
    <location>
        <begin position="241"/>
        <end position="253"/>
    </location>
</feature>
<proteinExistence type="predicted"/>
<comment type="caution">
    <text evidence="2">The sequence shown here is derived from an EMBL/GenBank/DDBJ whole genome shotgun (WGS) entry which is preliminary data.</text>
</comment>
<evidence type="ECO:0000313" key="3">
    <source>
        <dbReference type="Proteomes" id="UP000246005"/>
    </source>
</evidence>